<evidence type="ECO:0000313" key="5">
    <source>
        <dbReference type="Proteomes" id="UP000831290"/>
    </source>
</evidence>
<dbReference type="Proteomes" id="UP000831290">
    <property type="component" value="Chromosome"/>
</dbReference>
<evidence type="ECO:0000313" key="4">
    <source>
        <dbReference type="EMBL" id="UOB17097.1"/>
    </source>
</evidence>
<protein>
    <submittedName>
        <fullName evidence="4">FecR family protein</fullName>
    </submittedName>
</protein>
<keyword evidence="1" id="KW-0812">Transmembrane</keyword>
<gene>
    <name evidence="4" type="ORF">MQE35_15320</name>
</gene>
<dbReference type="KEGG" id="fbm:MQE35_15320"/>
<organism evidence="4 5">
    <name type="scientific">Abyssalbus ytuae</name>
    <dbReference type="NCBI Taxonomy" id="2926907"/>
    <lineage>
        <taxon>Bacteria</taxon>
        <taxon>Pseudomonadati</taxon>
        <taxon>Bacteroidota</taxon>
        <taxon>Flavobacteriia</taxon>
        <taxon>Flavobacteriales</taxon>
        <taxon>Flavobacteriaceae</taxon>
        <taxon>Abyssalbus</taxon>
    </lineage>
</organism>
<keyword evidence="5" id="KW-1185">Reference proteome</keyword>
<dbReference type="InterPro" id="IPR012373">
    <property type="entry name" value="Ferrdict_sens_TM"/>
</dbReference>
<dbReference type="PANTHER" id="PTHR30273:SF2">
    <property type="entry name" value="PROTEIN FECR"/>
    <property type="match status" value="1"/>
</dbReference>
<accession>A0A9E7CTY0</accession>
<keyword evidence="1" id="KW-1133">Transmembrane helix</keyword>
<dbReference type="PIRSF" id="PIRSF018266">
    <property type="entry name" value="FecR"/>
    <property type="match status" value="1"/>
</dbReference>
<dbReference type="Pfam" id="PF16344">
    <property type="entry name" value="FecR_C"/>
    <property type="match status" value="1"/>
</dbReference>
<reference evidence="4" key="1">
    <citation type="submission" date="2022-03" db="EMBL/GenBank/DDBJ databases">
        <title>Description of Abyssus ytuae gen. nov., sp. nov., a novel member of the family Flavobacteriaceae isolated from the sediment of Mariana Trench.</title>
        <authorList>
            <person name="Zhang J."/>
            <person name="Xu X."/>
        </authorList>
    </citation>
    <scope>NUCLEOTIDE SEQUENCE</scope>
    <source>
        <strain evidence="4">MT3330</strain>
    </source>
</reference>
<dbReference type="InterPro" id="IPR032508">
    <property type="entry name" value="FecR_C"/>
</dbReference>
<dbReference type="RefSeq" id="WP_255842369.1">
    <property type="nucleotide sequence ID" value="NZ_CP094358.1"/>
</dbReference>
<dbReference type="Gene3D" id="3.55.50.30">
    <property type="match status" value="1"/>
</dbReference>
<keyword evidence="1" id="KW-0472">Membrane</keyword>
<evidence type="ECO:0000259" key="3">
    <source>
        <dbReference type="Pfam" id="PF16344"/>
    </source>
</evidence>
<proteinExistence type="predicted"/>
<feature type="domain" description="FecR protein" evidence="2">
    <location>
        <begin position="96"/>
        <end position="181"/>
    </location>
</feature>
<dbReference type="Gene3D" id="2.60.120.1440">
    <property type="match status" value="1"/>
</dbReference>
<dbReference type="GO" id="GO:0016989">
    <property type="term" value="F:sigma factor antagonist activity"/>
    <property type="evidence" value="ECO:0007669"/>
    <property type="project" value="TreeGrafter"/>
</dbReference>
<evidence type="ECO:0000259" key="2">
    <source>
        <dbReference type="Pfam" id="PF04773"/>
    </source>
</evidence>
<dbReference type="InterPro" id="IPR006860">
    <property type="entry name" value="FecR"/>
</dbReference>
<evidence type="ECO:0000256" key="1">
    <source>
        <dbReference type="SAM" id="Phobius"/>
    </source>
</evidence>
<name>A0A9E7CTY0_9FLAO</name>
<dbReference type="EMBL" id="CP094358">
    <property type="protein sequence ID" value="UOB17097.1"/>
    <property type="molecule type" value="Genomic_DNA"/>
</dbReference>
<dbReference type="AlphaFoldDB" id="A0A9E7CTY0"/>
<dbReference type="Pfam" id="PF04773">
    <property type="entry name" value="FecR"/>
    <property type="match status" value="1"/>
</dbReference>
<feature type="transmembrane region" description="Helical" evidence="1">
    <location>
        <begin position="57"/>
        <end position="78"/>
    </location>
</feature>
<sequence length="298" mass="34458">MSNQHQNYQPFDEDHFQKLWELADEEKIPADIVNTSWEKLAHRIKTKRVKTNSIRKFYKIAIVVTLAIFTSFIIHRSYTNTPQLLDNKNTGRLPKNILLPDGSRVTISPGSSLKYPQEFKGKYRLVHLKGKAFFEVEKNKQKPFIVKAGKTTTKVLGTSFNIKTDTITNHASISLFTGAVEITANNQNWKMLPGEEFLWEKGDSSPRIVKFDERLVACWKMETFDFNDEPLLRVFKILEARYDTTILVKNVKKLENQHITLSINSNNTLHEILEIISVTNNITFIEKKSEKGNLIFIK</sequence>
<feature type="domain" description="Protein FecR C-terminal" evidence="3">
    <location>
        <begin position="224"/>
        <end position="287"/>
    </location>
</feature>
<dbReference type="PANTHER" id="PTHR30273">
    <property type="entry name" value="PERIPLASMIC SIGNAL SENSOR AND SIGMA FACTOR ACTIVATOR FECR-RELATED"/>
    <property type="match status" value="1"/>
</dbReference>